<evidence type="ECO:0000256" key="11">
    <source>
        <dbReference type="ARBA" id="ARBA00030245"/>
    </source>
</evidence>
<dbReference type="SUPFAM" id="SSF55418">
    <property type="entry name" value="eIF4e-like"/>
    <property type="match status" value="1"/>
</dbReference>
<dbReference type="GO" id="GO:0006417">
    <property type="term" value="P:regulation of translation"/>
    <property type="evidence" value="ECO:0007669"/>
    <property type="project" value="UniProtKB-KW"/>
</dbReference>
<feature type="region of interest" description="Disordered" evidence="12">
    <location>
        <begin position="152"/>
        <end position="270"/>
    </location>
</feature>
<gene>
    <name evidence="13" type="ORF">FPE_LOCUS3345</name>
</gene>
<keyword evidence="7" id="KW-0694">RNA-binding</keyword>
<name>A0AAD1YS01_9LAMI</name>
<dbReference type="GO" id="GO:0005634">
    <property type="term" value="C:nucleus"/>
    <property type="evidence" value="ECO:0007669"/>
    <property type="project" value="UniProtKB-SubCell"/>
</dbReference>
<keyword evidence="4" id="KW-0963">Cytoplasm</keyword>
<comment type="similarity">
    <text evidence="2">Belongs to the caleosin family.</text>
</comment>
<evidence type="ECO:0000256" key="6">
    <source>
        <dbReference type="ARBA" id="ARBA00022845"/>
    </source>
</evidence>
<comment type="subcellular location">
    <subcellularLocation>
        <location evidence="1">Nucleus</location>
    </subcellularLocation>
</comment>
<dbReference type="GO" id="GO:0004497">
    <property type="term" value="F:monooxygenase activity"/>
    <property type="evidence" value="ECO:0007669"/>
    <property type="project" value="TreeGrafter"/>
</dbReference>
<dbReference type="Pfam" id="PF05042">
    <property type="entry name" value="Caleosin"/>
    <property type="match status" value="1"/>
</dbReference>
<dbReference type="GO" id="GO:0003743">
    <property type="term" value="F:translation initiation factor activity"/>
    <property type="evidence" value="ECO:0007669"/>
    <property type="project" value="UniProtKB-KW"/>
</dbReference>
<sequence>MASDAAIEVPAALDEAEEVAEKQPHKLERKWTFWYDNQSKPKQGAAWGSSLRNVYTFDTVEEFWWFLENLDMEVKAPSNEPVSSSNFLTKCENVSNGPDYDPLVPSITTRLEPITPEELLGHLLAHEARLQHHSHTSLLSNEVSANYTAKQHFAQRGSRGLNRGGRYQYRGRGGRGNRSARGPSLGNNETGSTTRIVCQQSSSSQPPRQSNLPSILGPPPTPLNPSPLSSPAQSSSTQSSSMHVTQPPALSMVTRSRTGSTRPRQFTDGTIRWPPPKAFFCDKSDVPESSQATWNWRFYTSWPGSEMVSCRRKPLYAVLKEFCSSIVAGCKWKQRTKCSEEILAVTFCRHWSHKGLSKLILKNGSDSGTYDTGGRFASKMERVILYVLARDRDGFLSKEAIRRCFEGILFEYYARMQVEAEDKMK</sequence>
<feature type="compositionally biased region" description="Pro residues" evidence="12">
    <location>
        <begin position="216"/>
        <end position="225"/>
    </location>
</feature>
<dbReference type="Proteomes" id="UP000834106">
    <property type="component" value="Chromosome 2"/>
</dbReference>
<evidence type="ECO:0000256" key="12">
    <source>
        <dbReference type="SAM" id="MobiDB-lite"/>
    </source>
</evidence>
<keyword evidence="14" id="KW-1185">Reference proteome</keyword>
<evidence type="ECO:0000256" key="1">
    <source>
        <dbReference type="ARBA" id="ARBA00004123"/>
    </source>
</evidence>
<dbReference type="AlphaFoldDB" id="A0AAD1YS01"/>
<proteinExistence type="inferred from homology"/>
<keyword evidence="5" id="KW-0396">Initiation factor</keyword>
<organism evidence="13 14">
    <name type="scientific">Fraxinus pennsylvanica</name>
    <dbReference type="NCBI Taxonomy" id="56036"/>
    <lineage>
        <taxon>Eukaryota</taxon>
        <taxon>Viridiplantae</taxon>
        <taxon>Streptophyta</taxon>
        <taxon>Embryophyta</taxon>
        <taxon>Tracheophyta</taxon>
        <taxon>Spermatophyta</taxon>
        <taxon>Magnoliopsida</taxon>
        <taxon>eudicotyledons</taxon>
        <taxon>Gunneridae</taxon>
        <taxon>Pentapetalae</taxon>
        <taxon>asterids</taxon>
        <taxon>lamiids</taxon>
        <taxon>Lamiales</taxon>
        <taxon>Oleaceae</taxon>
        <taxon>Oleeae</taxon>
        <taxon>Fraxinus</taxon>
    </lineage>
</organism>
<evidence type="ECO:0000313" key="13">
    <source>
        <dbReference type="EMBL" id="CAI9755915.1"/>
    </source>
</evidence>
<evidence type="ECO:0000256" key="4">
    <source>
        <dbReference type="ARBA" id="ARBA00022490"/>
    </source>
</evidence>
<dbReference type="GO" id="GO:0009615">
    <property type="term" value="P:response to virus"/>
    <property type="evidence" value="ECO:0007669"/>
    <property type="project" value="UniProtKB-ARBA"/>
</dbReference>
<dbReference type="Pfam" id="PF01652">
    <property type="entry name" value="IF4E"/>
    <property type="match status" value="1"/>
</dbReference>
<evidence type="ECO:0000256" key="3">
    <source>
        <dbReference type="ARBA" id="ARBA00009860"/>
    </source>
</evidence>
<dbReference type="GO" id="GO:0003723">
    <property type="term" value="F:RNA binding"/>
    <property type="evidence" value="ECO:0007669"/>
    <property type="project" value="UniProtKB-KW"/>
</dbReference>
<evidence type="ECO:0000313" key="14">
    <source>
        <dbReference type="Proteomes" id="UP000834106"/>
    </source>
</evidence>
<dbReference type="GO" id="GO:0005509">
    <property type="term" value="F:calcium ion binding"/>
    <property type="evidence" value="ECO:0007669"/>
    <property type="project" value="TreeGrafter"/>
</dbReference>
<dbReference type="InterPro" id="IPR001040">
    <property type="entry name" value="TIF_eIF_4E"/>
</dbReference>
<evidence type="ECO:0000256" key="10">
    <source>
        <dbReference type="ARBA" id="ARBA00025991"/>
    </source>
</evidence>
<keyword evidence="9" id="KW-0539">Nucleus</keyword>
<accession>A0AAD1YS01</accession>
<evidence type="ECO:0000256" key="2">
    <source>
        <dbReference type="ARBA" id="ARBA00006765"/>
    </source>
</evidence>
<reference evidence="13" key="1">
    <citation type="submission" date="2023-05" db="EMBL/GenBank/DDBJ databases">
        <authorList>
            <person name="Huff M."/>
        </authorList>
    </citation>
    <scope>NUCLEOTIDE SEQUENCE</scope>
</reference>
<keyword evidence="6" id="KW-0810">Translation regulation</keyword>
<feature type="compositionally biased region" description="Polar residues" evidence="12">
    <location>
        <begin position="185"/>
        <end position="198"/>
    </location>
</feature>
<evidence type="ECO:0000256" key="8">
    <source>
        <dbReference type="ARBA" id="ARBA00022917"/>
    </source>
</evidence>
<keyword evidence="8" id="KW-0648">Protein biosynthesis</keyword>
<dbReference type="EMBL" id="OU503037">
    <property type="protein sequence ID" value="CAI9755915.1"/>
    <property type="molecule type" value="Genomic_DNA"/>
</dbReference>
<dbReference type="InterPro" id="IPR023398">
    <property type="entry name" value="TIF_eIF4e-like"/>
</dbReference>
<evidence type="ECO:0000256" key="5">
    <source>
        <dbReference type="ARBA" id="ARBA00022540"/>
    </source>
</evidence>
<feature type="compositionally biased region" description="Low complexity" evidence="12">
    <location>
        <begin position="226"/>
        <end position="241"/>
    </location>
</feature>
<dbReference type="InterPro" id="IPR007736">
    <property type="entry name" value="Caleosin-related"/>
</dbReference>
<dbReference type="PANTHER" id="PTHR31495">
    <property type="entry name" value="PEROXYGENASE 3-RELATED"/>
    <property type="match status" value="1"/>
</dbReference>
<feature type="compositionally biased region" description="Low complexity" evidence="12">
    <location>
        <begin position="159"/>
        <end position="170"/>
    </location>
</feature>
<comment type="similarity">
    <text evidence="3">Belongs to the eukaryotic initiation factor 4E family.</text>
</comment>
<evidence type="ECO:0000256" key="9">
    <source>
        <dbReference type="ARBA" id="ARBA00023242"/>
    </source>
</evidence>
<evidence type="ECO:0000256" key="7">
    <source>
        <dbReference type="ARBA" id="ARBA00022884"/>
    </source>
</evidence>
<dbReference type="Gene3D" id="3.30.760.10">
    <property type="entry name" value="RNA Cap, Translation Initiation Factor Eif4e"/>
    <property type="match status" value="1"/>
</dbReference>
<protein>
    <recommendedName>
        <fullName evidence="11">mRNA cap-binding protein</fullName>
    </recommendedName>
</protein>
<feature type="compositionally biased region" description="Polar residues" evidence="12">
    <location>
        <begin position="253"/>
        <end position="268"/>
    </location>
</feature>
<dbReference type="PANTHER" id="PTHR31495:SF50">
    <property type="entry name" value="PEROXYGENASE 1"/>
    <property type="match status" value="1"/>
</dbReference>
<comment type="subunit">
    <text evidence="10">EIF4F is a multi-subunit complex, the composition of which varies with external and internal environmental conditions. It is composed of at least EIF4A, EIF4E and EIF4G. EIF4E is also known to interact with other partners. In higher plants two isoforms of EIF4F have been identified, named isoform EIF4F and isoform EIF(iso)4F. Isoform EIF4F has subunits p220 and p26, whereas isoform EIF(iso)4F has subunits p82 and p28.</text>
</comment>
<feature type="compositionally biased region" description="Low complexity" evidence="12">
    <location>
        <begin position="199"/>
        <end position="215"/>
    </location>
</feature>